<keyword evidence="7" id="KW-0456">Lyase</keyword>
<protein>
    <submittedName>
        <fullName evidence="7">Imidazole glycerol phosphate synthase subunit HisF</fullName>
        <ecNumber evidence="7">4.3.2.10</ecNumber>
    </submittedName>
</protein>
<evidence type="ECO:0000313" key="7">
    <source>
        <dbReference type="EMBL" id="CAH1195859.1"/>
    </source>
</evidence>
<dbReference type="InterPro" id="IPR013785">
    <property type="entry name" value="Aldolase_TIM"/>
</dbReference>
<dbReference type="EMBL" id="CAKMMW010000002">
    <property type="protein sequence ID" value="CAH1195859.1"/>
    <property type="molecule type" value="Genomic_DNA"/>
</dbReference>
<dbReference type="InterPro" id="IPR011060">
    <property type="entry name" value="RibuloseP-bd_barrel"/>
</dbReference>
<evidence type="ECO:0000256" key="2">
    <source>
        <dbReference type="ARBA" id="ARBA00022605"/>
    </source>
</evidence>
<dbReference type="PANTHER" id="PTHR43090">
    <property type="entry name" value="1-(5-PHOSPHORIBOSYL)-5-[(5-PHOSPHORIBOSYLAMINO)METHYLIDENEAMINO] IMIDAZOLE-4-CARBOXAMIDE ISOMERASE"/>
    <property type="match status" value="1"/>
</dbReference>
<dbReference type="InterPro" id="IPR006062">
    <property type="entry name" value="His_biosynth"/>
</dbReference>
<keyword evidence="8" id="KW-1185">Reference proteome</keyword>
<comment type="similarity">
    <text evidence="1 6">Belongs to the HisA/HisF family.</text>
</comment>
<comment type="caution">
    <text evidence="7">The sequence shown here is derived from an EMBL/GenBank/DDBJ whole genome shotgun (WGS) entry which is preliminary data.</text>
</comment>
<dbReference type="InterPro" id="IPR011858">
    <property type="entry name" value="His6/HISN3"/>
</dbReference>
<keyword evidence="3 6" id="KW-0368">Histidine biosynthesis</keyword>
<dbReference type="NCBIfam" id="TIGR02129">
    <property type="entry name" value="hisA_euk"/>
    <property type="match status" value="1"/>
</dbReference>
<accession>A0ABM9BY02</accession>
<keyword evidence="2 6" id="KW-0028">Amino-acid biosynthesis</keyword>
<dbReference type="Pfam" id="PF00977">
    <property type="entry name" value="His_biosynth"/>
    <property type="match status" value="1"/>
</dbReference>
<dbReference type="SUPFAM" id="SSF51366">
    <property type="entry name" value="Ribulose-phoshate binding barrel"/>
    <property type="match status" value="1"/>
</dbReference>
<keyword evidence="4" id="KW-0413">Isomerase</keyword>
<evidence type="ECO:0000256" key="3">
    <source>
        <dbReference type="ARBA" id="ARBA00023102"/>
    </source>
</evidence>
<evidence type="ECO:0000256" key="5">
    <source>
        <dbReference type="ARBA" id="ARBA00029440"/>
    </source>
</evidence>
<evidence type="ECO:0000256" key="6">
    <source>
        <dbReference type="RuleBase" id="RU003657"/>
    </source>
</evidence>
<organism evidence="7 8">
    <name type="scientific">Paenibacillus allorhizoplanae</name>
    <dbReference type="NCBI Taxonomy" id="2905648"/>
    <lineage>
        <taxon>Bacteria</taxon>
        <taxon>Bacillati</taxon>
        <taxon>Bacillota</taxon>
        <taxon>Bacilli</taxon>
        <taxon>Bacillales</taxon>
        <taxon>Paenibacillaceae</taxon>
        <taxon>Paenibacillus</taxon>
    </lineage>
</organism>
<dbReference type="Proteomes" id="UP000838821">
    <property type="component" value="Unassembled WGS sequence"/>
</dbReference>
<dbReference type="InterPro" id="IPR044524">
    <property type="entry name" value="Isoase_HisA-like"/>
</dbReference>
<dbReference type="EC" id="4.3.2.10" evidence="7"/>
<comment type="pathway">
    <text evidence="5">Amino-acid biosynthesis.</text>
</comment>
<sequence length="273" mass="30264">MVYCWKIVQAQRMSKGKHNVMKFRPCIDLHNGKVKQIVGETLGGEGQAVVENFVSSYDSTYYANMFKRDRLTGGHVIMLGEGNKEEAIKALAAYPGGLQIGGGIHAENASFYLEQGASHVIVTSYIFRDGQLNMDNLTQIVEAIGKEKLVIDLSCKEKDGKWYVATNQWKQLSDVELNQETIRFFEQYCDEFLIHAVDVEGKQSGIQQSLVSSLAAWVTIPTTYAGGARSFEDLALFRQLSQGKLDITVGSALDIFGGKLSYDEVVEQLSNSL</sequence>
<dbReference type="CDD" id="cd04723">
    <property type="entry name" value="HisA_HisF"/>
    <property type="match status" value="1"/>
</dbReference>
<dbReference type="PANTHER" id="PTHR43090:SF2">
    <property type="entry name" value="1-(5-PHOSPHORIBOSYL)-5-[(5-PHOSPHORIBOSYLAMINO)METHYLIDENEAMINO] IMIDAZOLE-4-CARBOXAMIDE ISOMERASE"/>
    <property type="match status" value="1"/>
</dbReference>
<evidence type="ECO:0000256" key="1">
    <source>
        <dbReference type="ARBA" id="ARBA00009667"/>
    </source>
</evidence>
<dbReference type="Gene3D" id="3.20.20.70">
    <property type="entry name" value="Aldolase class I"/>
    <property type="match status" value="1"/>
</dbReference>
<reference evidence="7" key="1">
    <citation type="submission" date="2022-01" db="EMBL/GenBank/DDBJ databases">
        <authorList>
            <person name="Criscuolo A."/>
        </authorList>
    </citation>
    <scope>NUCLEOTIDE SEQUENCE</scope>
    <source>
        <strain evidence="7">CIP111891</strain>
    </source>
</reference>
<gene>
    <name evidence="7" type="primary">hisF_1</name>
    <name evidence="7" type="ORF">PAECIP111891_00752</name>
</gene>
<name>A0ABM9BY02_9BACL</name>
<dbReference type="GO" id="GO:0016829">
    <property type="term" value="F:lyase activity"/>
    <property type="evidence" value="ECO:0007669"/>
    <property type="project" value="UniProtKB-KW"/>
</dbReference>
<evidence type="ECO:0000313" key="8">
    <source>
        <dbReference type="Proteomes" id="UP000838821"/>
    </source>
</evidence>
<evidence type="ECO:0000256" key="4">
    <source>
        <dbReference type="ARBA" id="ARBA00023235"/>
    </source>
</evidence>
<proteinExistence type="inferred from homology"/>